<feature type="transmembrane region" description="Helical" evidence="3">
    <location>
        <begin position="511"/>
        <end position="535"/>
    </location>
</feature>
<dbReference type="Proteomes" id="UP000799438">
    <property type="component" value="Unassembled WGS sequence"/>
</dbReference>
<dbReference type="EMBL" id="ML995496">
    <property type="protein sequence ID" value="KAF2138423.1"/>
    <property type="molecule type" value="Genomic_DNA"/>
</dbReference>
<keyword evidence="4" id="KW-0732">Signal</keyword>
<proteinExistence type="predicted"/>
<reference evidence="5" key="1">
    <citation type="journal article" date="2020" name="Stud. Mycol.">
        <title>101 Dothideomycetes genomes: a test case for predicting lifestyles and emergence of pathogens.</title>
        <authorList>
            <person name="Haridas S."/>
            <person name="Albert R."/>
            <person name="Binder M."/>
            <person name="Bloem J."/>
            <person name="Labutti K."/>
            <person name="Salamov A."/>
            <person name="Andreopoulos B."/>
            <person name="Baker S."/>
            <person name="Barry K."/>
            <person name="Bills G."/>
            <person name="Bluhm B."/>
            <person name="Cannon C."/>
            <person name="Castanera R."/>
            <person name="Culley D."/>
            <person name="Daum C."/>
            <person name="Ezra D."/>
            <person name="Gonzalez J."/>
            <person name="Henrissat B."/>
            <person name="Kuo A."/>
            <person name="Liang C."/>
            <person name="Lipzen A."/>
            <person name="Lutzoni F."/>
            <person name="Magnuson J."/>
            <person name="Mondo S."/>
            <person name="Nolan M."/>
            <person name="Ohm R."/>
            <person name="Pangilinan J."/>
            <person name="Park H.-J."/>
            <person name="Ramirez L."/>
            <person name="Alfaro M."/>
            <person name="Sun H."/>
            <person name="Tritt A."/>
            <person name="Yoshinaga Y."/>
            <person name="Zwiers L.-H."/>
            <person name="Turgeon B."/>
            <person name="Goodwin S."/>
            <person name="Spatafora J."/>
            <person name="Crous P."/>
            <person name="Grigoriev I."/>
        </authorList>
    </citation>
    <scope>NUCLEOTIDE SEQUENCE</scope>
    <source>
        <strain evidence="5">CBS 121167</strain>
    </source>
</reference>
<dbReference type="OrthoDB" id="10251809at2759"/>
<evidence type="ECO:0000313" key="6">
    <source>
        <dbReference type="Proteomes" id="UP000799438"/>
    </source>
</evidence>
<keyword evidence="1" id="KW-0880">Kelch repeat</keyword>
<evidence type="ECO:0000256" key="2">
    <source>
        <dbReference type="ARBA" id="ARBA00022737"/>
    </source>
</evidence>
<keyword evidence="3" id="KW-0472">Membrane</keyword>
<feature type="chain" id="PRO_5025655293" description="Kelch repeat protein" evidence="4">
    <location>
        <begin position="25"/>
        <end position="619"/>
    </location>
</feature>
<dbReference type="Gene3D" id="2.120.10.80">
    <property type="entry name" value="Kelch-type beta propeller"/>
    <property type="match status" value="1"/>
</dbReference>
<dbReference type="SUPFAM" id="SSF117281">
    <property type="entry name" value="Kelch motif"/>
    <property type="match status" value="1"/>
</dbReference>
<feature type="signal peptide" evidence="4">
    <location>
        <begin position="1"/>
        <end position="24"/>
    </location>
</feature>
<evidence type="ECO:0000256" key="1">
    <source>
        <dbReference type="ARBA" id="ARBA00022441"/>
    </source>
</evidence>
<evidence type="ECO:0008006" key="7">
    <source>
        <dbReference type="Google" id="ProtNLM"/>
    </source>
</evidence>
<protein>
    <recommendedName>
        <fullName evidence="7">Kelch repeat protein</fullName>
    </recommendedName>
</protein>
<accession>A0A6A6B4U5</accession>
<evidence type="ECO:0000256" key="3">
    <source>
        <dbReference type="SAM" id="Phobius"/>
    </source>
</evidence>
<evidence type="ECO:0000313" key="5">
    <source>
        <dbReference type="EMBL" id="KAF2138423.1"/>
    </source>
</evidence>
<dbReference type="GeneID" id="54303904"/>
<keyword evidence="2" id="KW-0677">Repeat</keyword>
<keyword evidence="6" id="KW-1185">Reference proteome</keyword>
<dbReference type="PANTHER" id="PTHR46228:SF2">
    <property type="entry name" value="KELCH REPEAT PROTEIN (AFU_ORTHOLOGUE AFUA_4G14350)"/>
    <property type="match status" value="1"/>
</dbReference>
<sequence length="619" mass="67071">MSSSWAQQSWLLAVMLLTSSIASGASIGRRSNEQFRPWSLADQSLCAMGGQRVALVGDQLFFMSGEYNFIGEKTEATKPKLFTLRLNQTFSVSGYIPGDQLYSSAVPSNVSWNTTDGVFFYDNTTLYMYAGLSKSDDSATNHLWAYHVLNSLWEKVTVAGGNFQHGSRGGSIHTSIPGTGMSFLSGGMDGDTSGILRFSSSDHTSLSWENDTSFIYDDPESPGPLRGEGQLIFVPVGEQGVLISIGGYNTAEHGSEYDNYPWSDAPMTSVDVYDIASSEWYNVTTSGDSPSDRGVSGRSLFSSWMTPAPDRSSYTITIYGGWNLFRGKSYEDIYVLSIPSFTWIKIDDTSNVERESLGGLGRRNHRGLKWKEDSGFVIGGFIKNDTADVNADECNSVFSPIRLLNLTSYNWISQYDPNNNSPYRVNSQIYNVIGGGSLTINPRPSGSATATAPSGGWGSKALETVFSKRYDVPSAPSNLFAQAVITGSSGPVNSSVTEVPSQSSSSITGGVIAGAVVGAVIGTALMTGMVTFFYLRKYKLQKRHPLPSEGPVSGAEGNEWIDGDVMNSAVSDGGRYQLVEELESSHGASRYELDAGSTKPAELQDTARRELGDFRLFRR</sequence>
<dbReference type="AlphaFoldDB" id="A0A6A6B4U5"/>
<organism evidence="5 6">
    <name type="scientific">Aplosporella prunicola CBS 121167</name>
    <dbReference type="NCBI Taxonomy" id="1176127"/>
    <lineage>
        <taxon>Eukaryota</taxon>
        <taxon>Fungi</taxon>
        <taxon>Dikarya</taxon>
        <taxon>Ascomycota</taxon>
        <taxon>Pezizomycotina</taxon>
        <taxon>Dothideomycetes</taxon>
        <taxon>Dothideomycetes incertae sedis</taxon>
        <taxon>Botryosphaeriales</taxon>
        <taxon>Aplosporellaceae</taxon>
        <taxon>Aplosporella</taxon>
    </lineage>
</organism>
<dbReference type="RefSeq" id="XP_033394136.1">
    <property type="nucleotide sequence ID" value="XM_033546398.1"/>
</dbReference>
<keyword evidence="3" id="KW-0812">Transmembrane</keyword>
<dbReference type="InterPro" id="IPR015915">
    <property type="entry name" value="Kelch-typ_b-propeller"/>
</dbReference>
<name>A0A6A6B4U5_9PEZI</name>
<keyword evidence="3" id="KW-1133">Transmembrane helix</keyword>
<gene>
    <name evidence="5" type="ORF">K452DRAFT_361121</name>
</gene>
<evidence type="ECO:0000256" key="4">
    <source>
        <dbReference type="SAM" id="SignalP"/>
    </source>
</evidence>
<dbReference type="PANTHER" id="PTHR46228">
    <property type="entry name" value="KELCH DOMAIN-CONTAINING PROTEIN"/>
    <property type="match status" value="1"/>
</dbReference>